<dbReference type="Proteomes" id="UP001162060">
    <property type="component" value="Unassembled WGS sequence"/>
</dbReference>
<name>A0AAV1UPU3_9STRA</name>
<gene>
    <name evidence="1" type="ORF">PM001_LOCUS21685</name>
</gene>
<comment type="caution">
    <text evidence="1">The sequence shown here is derived from an EMBL/GenBank/DDBJ whole genome shotgun (WGS) entry which is preliminary data.</text>
</comment>
<dbReference type="EMBL" id="CAKLBY020000224">
    <property type="protein sequence ID" value="CAK7936535.1"/>
    <property type="molecule type" value="Genomic_DNA"/>
</dbReference>
<sequence>MTGVSANVQTFSRVPSTSSFARVSCRRCACARGRVTVSTTCVFDKATTNERAACVTRLKLRDCERALLAVGLVLGAVEAPQLVVQDAAELQTERDGRVGTRRLGKVVRDRVVEAVRADRGRFLGAPRRGDVIDEHVEGVELDGVTREDGRRLGHVHEDALGAFEAEVEQVNALVVDVVLFTYKVRGE</sequence>
<dbReference type="AlphaFoldDB" id="A0AAV1UPU3"/>
<protein>
    <submittedName>
        <fullName evidence="1">Uncharacterized protein</fullName>
    </submittedName>
</protein>
<evidence type="ECO:0000313" key="1">
    <source>
        <dbReference type="EMBL" id="CAK7936535.1"/>
    </source>
</evidence>
<reference evidence="1" key="1">
    <citation type="submission" date="2024-01" db="EMBL/GenBank/DDBJ databases">
        <authorList>
            <person name="Webb A."/>
        </authorList>
    </citation>
    <scope>NUCLEOTIDE SEQUENCE</scope>
    <source>
        <strain evidence="1">Pm1</strain>
    </source>
</reference>
<organism evidence="1 2">
    <name type="scientific">Peronospora matthiolae</name>
    <dbReference type="NCBI Taxonomy" id="2874970"/>
    <lineage>
        <taxon>Eukaryota</taxon>
        <taxon>Sar</taxon>
        <taxon>Stramenopiles</taxon>
        <taxon>Oomycota</taxon>
        <taxon>Peronosporomycetes</taxon>
        <taxon>Peronosporales</taxon>
        <taxon>Peronosporaceae</taxon>
        <taxon>Peronospora</taxon>
    </lineage>
</organism>
<accession>A0AAV1UPU3</accession>
<proteinExistence type="predicted"/>
<evidence type="ECO:0000313" key="2">
    <source>
        <dbReference type="Proteomes" id="UP001162060"/>
    </source>
</evidence>